<accession>A0A8J3FW50</accession>
<gene>
    <name evidence="3" type="ORF">GCM10012275_44370</name>
</gene>
<feature type="chain" id="PRO_5035278332" description="Secreted protein" evidence="2">
    <location>
        <begin position="31"/>
        <end position="138"/>
    </location>
</feature>
<feature type="region of interest" description="Disordered" evidence="1">
    <location>
        <begin position="49"/>
        <end position="138"/>
    </location>
</feature>
<dbReference type="Proteomes" id="UP000637578">
    <property type="component" value="Unassembled WGS sequence"/>
</dbReference>
<feature type="compositionally biased region" description="Basic and acidic residues" evidence="1">
    <location>
        <begin position="83"/>
        <end position="102"/>
    </location>
</feature>
<comment type="caution">
    <text evidence="3">The sequence shown here is derived from an EMBL/GenBank/DDBJ whole genome shotgun (WGS) entry which is preliminary data.</text>
</comment>
<feature type="compositionally biased region" description="Polar residues" evidence="1">
    <location>
        <begin position="68"/>
        <end position="77"/>
    </location>
</feature>
<evidence type="ECO:0000313" key="3">
    <source>
        <dbReference type="EMBL" id="GGM69091.1"/>
    </source>
</evidence>
<reference evidence="3" key="1">
    <citation type="journal article" date="2014" name="Int. J. Syst. Evol. Microbiol.">
        <title>Complete genome sequence of Corynebacterium casei LMG S-19264T (=DSM 44701T), isolated from a smear-ripened cheese.</title>
        <authorList>
            <consortium name="US DOE Joint Genome Institute (JGI-PGF)"/>
            <person name="Walter F."/>
            <person name="Albersmeier A."/>
            <person name="Kalinowski J."/>
            <person name="Ruckert C."/>
        </authorList>
    </citation>
    <scope>NUCLEOTIDE SEQUENCE</scope>
    <source>
        <strain evidence="3">CGMCC 4.5737</strain>
    </source>
</reference>
<feature type="signal peptide" evidence="2">
    <location>
        <begin position="1"/>
        <end position="30"/>
    </location>
</feature>
<evidence type="ECO:0000256" key="1">
    <source>
        <dbReference type="SAM" id="MobiDB-lite"/>
    </source>
</evidence>
<name>A0A8J3FW50_9PSEU</name>
<organism evidence="3 4">
    <name type="scientific">Longimycelium tulufanense</name>
    <dbReference type="NCBI Taxonomy" id="907463"/>
    <lineage>
        <taxon>Bacteria</taxon>
        <taxon>Bacillati</taxon>
        <taxon>Actinomycetota</taxon>
        <taxon>Actinomycetes</taxon>
        <taxon>Pseudonocardiales</taxon>
        <taxon>Pseudonocardiaceae</taxon>
        <taxon>Longimycelium</taxon>
    </lineage>
</organism>
<sequence>MIRKRSIAVVSGFTGLTLLAGSWMGASAFAATGEGQQKGTCSGIAVTDKDGKKVEVTPATKREKTDQGAKNQSTIQCDNVVITDRDGKKVDTVPATEKKEGANQDAGRLPTIPCGDSGSSAKDGQQVKCEPAQPANPV</sequence>
<protein>
    <recommendedName>
        <fullName evidence="5">Secreted protein</fullName>
    </recommendedName>
</protein>
<feature type="compositionally biased region" description="Basic and acidic residues" evidence="1">
    <location>
        <begin position="49"/>
        <end position="67"/>
    </location>
</feature>
<keyword evidence="2" id="KW-0732">Signal</keyword>
<evidence type="ECO:0000313" key="4">
    <source>
        <dbReference type="Proteomes" id="UP000637578"/>
    </source>
</evidence>
<dbReference type="AlphaFoldDB" id="A0A8J3FW50"/>
<reference evidence="3" key="2">
    <citation type="submission" date="2020-09" db="EMBL/GenBank/DDBJ databases">
        <authorList>
            <person name="Sun Q."/>
            <person name="Zhou Y."/>
        </authorList>
    </citation>
    <scope>NUCLEOTIDE SEQUENCE</scope>
    <source>
        <strain evidence="3">CGMCC 4.5737</strain>
    </source>
</reference>
<proteinExistence type="predicted"/>
<evidence type="ECO:0000256" key="2">
    <source>
        <dbReference type="SAM" id="SignalP"/>
    </source>
</evidence>
<evidence type="ECO:0008006" key="5">
    <source>
        <dbReference type="Google" id="ProtNLM"/>
    </source>
</evidence>
<dbReference type="EMBL" id="BMMK01000023">
    <property type="protein sequence ID" value="GGM69091.1"/>
    <property type="molecule type" value="Genomic_DNA"/>
</dbReference>
<keyword evidence="4" id="KW-1185">Reference proteome</keyword>